<organism evidence="1 2">
    <name type="scientific">Vermiconidia calcicola</name>
    <dbReference type="NCBI Taxonomy" id="1690605"/>
    <lineage>
        <taxon>Eukaryota</taxon>
        <taxon>Fungi</taxon>
        <taxon>Dikarya</taxon>
        <taxon>Ascomycota</taxon>
        <taxon>Pezizomycotina</taxon>
        <taxon>Dothideomycetes</taxon>
        <taxon>Dothideomycetidae</taxon>
        <taxon>Mycosphaerellales</taxon>
        <taxon>Extremaceae</taxon>
        <taxon>Vermiconidia</taxon>
    </lineage>
</organism>
<reference evidence="1" key="1">
    <citation type="submission" date="2023-07" db="EMBL/GenBank/DDBJ databases">
        <title>Black Yeasts Isolated from many extreme environments.</title>
        <authorList>
            <person name="Coleine C."/>
            <person name="Stajich J.E."/>
            <person name="Selbmann L."/>
        </authorList>
    </citation>
    <scope>NUCLEOTIDE SEQUENCE</scope>
    <source>
        <strain evidence="1">CCFEE 5714</strain>
    </source>
</reference>
<dbReference type="EMBL" id="JAUTXU010000038">
    <property type="protein sequence ID" value="KAK3717185.1"/>
    <property type="molecule type" value="Genomic_DNA"/>
</dbReference>
<keyword evidence="2" id="KW-1185">Reference proteome</keyword>
<evidence type="ECO:0000313" key="1">
    <source>
        <dbReference type="EMBL" id="KAK3717185.1"/>
    </source>
</evidence>
<accession>A0ACC3NHF6</accession>
<evidence type="ECO:0000313" key="2">
    <source>
        <dbReference type="Proteomes" id="UP001281147"/>
    </source>
</evidence>
<proteinExistence type="predicted"/>
<sequence>MAAARAFRLAMLFVLIALTSTIYGSPIVTREDSIISETTSFSPATSNLDTASFASRPADSISWTGTALSGYVAGLPADIIASMEPGPCGVDDLTDCPYYCYPGTDGAAFSDIEQLFYAIKSFCEVGIEVGPNVTTGDSWLLEGLQLTLYVRQDECGDDTIYYDFPTCEAIFAQVLEDCPGEGSGTHGGVVNHECLDFVIAVIDSNLPPLQIRDTTTIQKTKLPAETTSLPLNFTKLATGGPCGDNDNNECPFYCYPDRAATLDFDAVAAGVVSLCQTMDGDVLAPTASLGGYIATWNSDGMYVDYWMSNNACNGDLSVEESQCAAVFGQLMRDCPPGTLGTRGGVIRHGCIDFGFGVSPGFVRGSLQSREAPKYGAETAPLQVREAALATRQDPDLSPGVGLCGDDRPGLCTYFCFNLGTLTNDTHGISVGATNFCAGFNGRTFNYNTFVSEVRSLGDGLRVNLWVYSRDHTEQIYEGWRCDRVFQALIFDCSKGSEGTRGGYVNHGDIEFGYDVTA</sequence>
<dbReference type="Proteomes" id="UP001281147">
    <property type="component" value="Unassembled WGS sequence"/>
</dbReference>
<comment type="caution">
    <text evidence="1">The sequence shown here is derived from an EMBL/GenBank/DDBJ whole genome shotgun (WGS) entry which is preliminary data.</text>
</comment>
<protein>
    <submittedName>
        <fullName evidence="1">Uncharacterized protein</fullName>
    </submittedName>
</protein>
<name>A0ACC3NHF6_9PEZI</name>
<gene>
    <name evidence="1" type="ORF">LTR37_005894</name>
</gene>